<evidence type="ECO:0000313" key="1">
    <source>
        <dbReference type="EMBL" id="RLL22487.1"/>
    </source>
</evidence>
<gene>
    <name evidence="1" type="ORF">D9K81_07020</name>
</gene>
<comment type="caution">
    <text evidence="1">The sequence shown here is derived from an EMBL/GenBank/DDBJ whole genome shotgun (WGS) entry which is preliminary data.</text>
</comment>
<name>A0ABX9TWN1_9GAMM</name>
<proteinExistence type="predicted"/>
<dbReference type="EMBL" id="RCHC01000006">
    <property type="protein sequence ID" value="RLL22487.1"/>
    <property type="molecule type" value="Genomic_DNA"/>
</dbReference>
<dbReference type="Proteomes" id="UP000280271">
    <property type="component" value="Unassembled WGS sequence"/>
</dbReference>
<keyword evidence="2" id="KW-1185">Reference proteome</keyword>
<evidence type="ECO:0008006" key="3">
    <source>
        <dbReference type="Google" id="ProtNLM"/>
    </source>
</evidence>
<protein>
    <recommendedName>
        <fullName evidence="3">Lipoprotein</fullName>
    </recommendedName>
</protein>
<organism evidence="1 2">
    <name type="scientific">Acinetobacter chengduensis</name>
    <dbReference type="NCBI Taxonomy" id="2420890"/>
    <lineage>
        <taxon>Bacteria</taxon>
        <taxon>Pseudomonadati</taxon>
        <taxon>Pseudomonadota</taxon>
        <taxon>Gammaproteobacteria</taxon>
        <taxon>Moraxellales</taxon>
        <taxon>Moraxellaceae</taxon>
        <taxon>Acinetobacter</taxon>
    </lineage>
</organism>
<dbReference type="RefSeq" id="WP_120374909.1">
    <property type="nucleotide sequence ID" value="NZ_RCHC01000006.1"/>
</dbReference>
<accession>A0ABX9TWN1</accession>
<sequence length="66" mass="7429">MKNIFSMLFLSCTPMLMHGCASTQPKVMPESPECINYRGMMTAPMAPDAMQRLKQDCEDSKLKANK</sequence>
<reference evidence="1 2" key="1">
    <citation type="submission" date="2018-09" db="EMBL/GenBank/DDBJ databases">
        <title>The draft genome of Acinetobacter sp. strains.</title>
        <authorList>
            <person name="Qin J."/>
            <person name="Feng Y."/>
            <person name="Zong Z."/>
        </authorList>
    </citation>
    <scope>NUCLEOTIDE SEQUENCE [LARGE SCALE GENOMIC DNA]</scope>
    <source>
        <strain evidence="1 2">WCHAc060005</strain>
    </source>
</reference>
<evidence type="ECO:0000313" key="2">
    <source>
        <dbReference type="Proteomes" id="UP000280271"/>
    </source>
</evidence>